<sequence>VQQGTKVETMWSSNVVVSSIICTFQSSQFTFYGILGQNSDRSFEHWQVSDELLWIYDTGATVSVWQESQQRPNAAEGFVGYEIENIIGHYEFDNGRLFYAVKWSGYNCPTWE</sequence>
<dbReference type="RefSeq" id="XP_045952215.1">
    <property type="nucleotide sequence ID" value="XM_046097100.1"/>
</dbReference>
<dbReference type="CDD" id="cd00024">
    <property type="entry name" value="CD_CSD"/>
    <property type="match status" value="1"/>
</dbReference>
<comment type="subunit">
    <text evidence="1">Component of the NuA4 histone acetyltransferase complex.</text>
</comment>
<comment type="caution">
    <text evidence="3">The sequence shown here is derived from an EMBL/GenBank/DDBJ whole genome shotgun (WGS) entry which is preliminary data.</text>
</comment>
<dbReference type="GO" id="GO:0006338">
    <property type="term" value="P:chromatin remodeling"/>
    <property type="evidence" value="ECO:0007669"/>
    <property type="project" value="UniProtKB-ARBA"/>
</dbReference>
<dbReference type="InterPro" id="IPR000953">
    <property type="entry name" value="Chromo/chromo_shadow_dom"/>
</dbReference>
<dbReference type="Proteomes" id="UP000758603">
    <property type="component" value="Unassembled WGS sequence"/>
</dbReference>
<gene>
    <name evidence="3" type="ORF">BKA67DRAFT_503388</name>
</gene>
<feature type="non-terminal residue" evidence="3">
    <location>
        <position position="112"/>
    </location>
</feature>
<dbReference type="SUPFAM" id="SSF54160">
    <property type="entry name" value="Chromo domain-like"/>
    <property type="match status" value="1"/>
</dbReference>
<dbReference type="Gene3D" id="2.40.50.40">
    <property type="match status" value="1"/>
</dbReference>
<accession>A0A9P8RM83</accession>
<proteinExistence type="predicted"/>
<evidence type="ECO:0000313" key="3">
    <source>
        <dbReference type="EMBL" id="KAH6645701.1"/>
    </source>
</evidence>
<keyword evidence="4" id="KW-1185">Reference proteome</keyword>
<dbReference type="EMBL" id="JAGPXC010000011">
    <property type="protein sequence ID" value="KAH6645701.1"/>
    <property type="molecule type" value="Genomic_DNA"/>
</dbReference>
<evidence type="ECO:0000259" key="2">
    <source>
        <dbReference type="PROSITE" id="PS50013"/>
    </source>
</evidence>
<dbReference type="InterPro" id="IPR016197">
    <property type="entry name" value="Chromo-like_dom_sf"/>
</dbReference>
<dbReference type="GeneID" id="70125992"/>
<evidence type="ECO:0000256" key="1">
    <source>
        <dbReference type="ARBA" id="ARBA00011353"/>
    </source>
</evidence>
<dbReference type="OrthoDB" id="5235533at2759"/>
<name>A0A9P8RM83_9PEZI</name>
<feature type="non-terminal residue" evidence="3">
    <location>
        <position position="1"/>
    </location>
</feature>
<feature type="domain" description="Chromo" evidence="2">
    <location>
        <begin position="81"/>
        <end position="112"/>
    </location>
</feature>
<dbReference type="AlphaFoldDB" id="A0A9P8RM83"/>
<organism evidence="3 4">
    <name type="scientific">Truncatella angustata</name>
    <dbReference type="NCBI Taxonomy" id="152316"/>
    <lineage>
        <taxon>Eukaryota</taxon>
        <taxon>Fungi</taxon>
        <taxon>Dikarya</taxon>
        <taxon>Ascomycota</taxon>
        <taxon>Pezizomycotina</taxon>
        <taxon>Sordariomycetes</taxon>
        <taxon>Xylariomycetidae</taxon>
        <taxon>Amphisphaeriales</taxon>
        <taxon>Sporocadaceae</taxon>
        <taxon>Truncatella</taxon>
    </lineage>
</organism>
<reference evidence="3" key="1">
    <citation type="journal article" date="2021" name="Nat. Commun.">
        <title>Genetic determinants of endophytism in the Arabidopsis root mycobiome.</title>
        <authorList>
            <person name="Mesny F."/>
            <person name="Miyauchi S."/>
            <person name="Thiergart T."/>
            <person name="Pickel B."/>
            <person name="Atanasova L."/>
            <person name="Karlsson M."/>
            <person name="Huettel B."/>
            <person name="Barry K.W."/>
            <person name="Haridas S."/>
            <person name="Chen C."/>
            <person name="Bauer D."/>
            <person name="Andreopoulos W."/>
            <person name="Pangilinan J."/>
            <person name="LaButti K."/>
            <person name="Riley R."/>
            <person name="Lipzen A."/>
            <person name="Clum A."/>
            <person name="Drula E."/>
            <person name="Henrissat B."/>
            <person name="Kohler A."/>
            <person name="Grigoriev I.V."/>
            <person name="Martin F.M."/>
            <person name="Hacquard S."/>
        </authorList>
    </citation>
    <scope>NUCLEOTIDE SEQUENCE</scope>
    <source>
        <strain evidence="3">MPI-SDFR-AT-0073</strain>
    </source>
</reference>
<protein>
    <recommendedName>
        <fullName evidence="2">Chromo domain-containing protein</fullName>
    </recommendedName>
</protein>
<evidence type="ECO:0000313" key="4">
    <source>
        <dbReference type="Proteomes" id="UP000758603"/>
    </source>
</evidence>
<dbReference type="PROSITE" id="PS50013">
    <property type="entry name" value="CHROMO_2"/>
    <property type="match status" value="1"/>
</dbReference>